<comment type="caution">
    <text evidence="2">The sequence shown here is derived from an EMBL/GenBank/DDBJ whole genome shotgun (WGS) entry which is preliminary data.</text>
</comment>
<feature type="region of interest" description="Disordered" evidence="1">
    <location>
        <begin position="29"/>
        <end position="62"/>
    </location>
</feature>
<evidence type="ECO:0000313" key="3">
    <source>
        <dbReference type="Proteomes" id="UP000433101"/>
    </source>
</evidence>
<keyword evidence="3" id="KW-1185">Reference proteome</keyword>
<accession>A0A7X3LVZ1</accession>
<dbReference type="Proteomes" id="UP000433101">
    <property type="component" value="Unassembled WGS sequence"/>
</dbReference>
<sequence>MPQLFALAALAVGGYVLAKAVRREMNRVEARVSKSAADKAKRERVATLERDPDTGRYRPREG</sequence>
<proteinExistence type="predicted"/>
<gene>
    <name evidence="2" type="ORF">GR183_14220</name>
</gene>
<dbReference type="EMBL" id="WUMV01000006">
    <property type="protein sequence ID" value="MXN66066.1"/>
    <property type="molecule type" value="Genomic_DNA"/>
</dbReference>
<dbReference type="AlphaFoldDB" id="A0A7X3LVZ1"/>
<reference evidence="2 3" key="1">
    <citation type="submission" date="2019-12" db="EMBL/GenBank/DDBJ databases">
        <authorList>
            <person name="Li M."/>
        </authorList>
    </citation>
    <scope>NUCLEOTIDE SEQUENCE [LARGE SCALE GENOMIC DNA]</scope>
    <source>
        <strain evidence="2 3">GBMRC 2046</strain>
    </source>
</reference>
<evidence type="ECO:0000313" key="2">
    <source>
        <dbReference type="EMBL" id="MXN66066.1"/>
    </source>
</evidence>
<dbReference type="RefSeq" id="WP_160776290.1">
    <property type="nucleotide sequence ID" value="NZ_WUMV01000006.1"/>
</dbReference>
<organism evidence="2 3">
    <name type="scientific">Stappia sediminis</name>
    <dbReference type="NCBI Taxonomy" id="2692190"/>
    <lineage>
        <taxon>Bacteria</taxon>
        <taxon>Pseudomonadati</taxon>
        <taxon>Pseudomonadota</taxon>
        <taxon>Alphaproteobacteria</taxon>
        <taxon>Hyphomicrobiales</taxon>
        <taxon>Stappiaceae</taxon>
        <taxon>Stappia</taxon>
    </lineage>
</organism>
<protein>
    <submittedName>
        <fullName evidence="2">Uncharacterized protein</fullName>
    </submittedName>
</protein>
<name>A0A7X3LVZ1_9HYPH</name>
<evidence type="ECO:0000256" key="1">
    <source>
        <dbReference type="SAM" id="MobiDB-lite"/>
    </source>
</evidence>